<comment type="subcellular location">
    <subcellularLocation>
        <location evidence="2">Nucleus</location>
    </subcellularLocation>
</comment>
<feature type="binding site" evidence="11">
    <location>
        <position position="385"/>
    </location>
    <ligand>
        <name>Mg(2+)</name>
        <dbReference type="ChEBI" id="CHEBI:18420"/>
        <label>1</label>
    </ligand>
</feature>
<feature type="region of interest" description="Disordered" evidence="14">
    <location>
        <begin position="135"/>
        <end position="157"/>
    </location>
</feature>
<evidence type="ECO:0000256" key="1">
    <source>
        <dbReference type="ARBA" id="ARBA00001936"/>
    </source>
</evidence>
<dbReference type="PROSITE" id="PS50064">
    <property type="entry name" value="ZF_PARP_2"/>
    <property type="match status" value="1"/>
</dbReference>
<feature type="binding site" evidence="11">
    <location>
        <position position="490"/>
    </location>
    <ligand>
        <name>Mg(2+)</name>
        <dbReference type="ChEBI" id="CHEBI:18420"/>
        <label>1</label>
    </ligand>
</feature>
<feature type="binding site" evidence="11">
    <location>
        <position position="232"/>
    </location>
    <ligand>
        <name>Mg(2+)</name>
        <dbReference type="ChEBI" id="CHEBI:18420"/>
        <label>1</label>
    </ligand>
</feature>
<keyword evidence="5" id="KW-0863">Zinc-finger</keyword>
<dbReference type="NCBIfam" id="TIGR00633">
    <property type="entry name" value="xth"/>
    <property type="match status" value="1"/>
</dbReference>
<dbReference type="SUPFAM" id="SSF57716">
    <property type="entry name" value="Glucocorticoid receptor-like (DNA-binding domain)"/>
    <property type="match status" value="1"/>
</dbReference>
<keyword evidence="13" id="KW-0234">DNA repair</keyword>
<keyword evidence="13" id="KW-0227">DNA damage</keyword>
<dbReference type="PROSITE" id="PS00726">
    <property type="entry name" value="AP_NUCLEASE_F1_1"/>
    <property type="match status" value="1"/>
</dbReference>
<dbReference type="Gene3D" id="3.30.1740.10">
    <property type="entry name" value="Zinc finger, PARP-type"/>
    <property type="match status" value="1"/>
</dbReference>
<evidence type="ECO:0000256" key="9">
    <source>
        <dbReference type="ARBA" id="ARBA00023242"/>
    </source>
</evidence>
<reference evidence="17" key="1">
    <citation type="journal article" date="2023" name="Commun. Biol.">
        <title>Genome analysis of Parmales, the sister group of diatoms, reveals the evolutionary specialization of diatoms from phago-mixotrophs to photoautotrophs.</title>
        <authorList>
            <person name="Ban H."/>
            <person name="Sato S."/>
            <person name="Yoshikawa S."/>
            <person name="Yamada K."/>
            <person name="Nakamura Y."/>
            <person name="Ichinomiya M."/>
            <person name="Sato N."/>
            <person name="Blanc-Mathieu R."/>
            <person name="Endo H."/>
            <person name="Kuwata A."/>
            <person name="Ogata H."/>
        </authorList>
    </citation>
    <scope>NUCLEOTIDE SEQUENCE [LARGE SCALE GENOMIC DNA]</scope>
</reference>
<dbReference type="GO" id="GO:0008081">
    <property type="term" value="F:phosphoric diester hydrolase activity"/>
    <property type="evidence" value="ECO:0007669"/>
    <property type="project" value="TreeGrafter"/>
</dbReference>
<feature type="site" description="Interaction with DNA substrate" evidence="12">
    <location>
        <position position="491"/>
    </location>
</feature>
<evidence type="ECO:0000256" key="14">
    <source>
        <dbReference type="SAM" id="MobiDB-lite"/>
    </source>
</evidence>
<dbReference type="InterPro" id="IPR004808">
    <property type="entry name" value="AP_endonuc_1"/>
</dbReference>
<dbReference type="GO" id="GO:0008311">
    <property type="term" value="F:double-stranded DNA 3'-5' DNA exonuclease activity"/>
    <property type="evidence" value="ECO:0007669"/>
    <property type="project" value="TreeGrafter"/>
</dbReference>
<keyword evidence="4 11" id="KW-0479">Metal-binding</keyword>
<protein>
    <recommendedName>
        <fullName evidence="13">DNA-(apurinic or apyrimidinic site) endonuclease</fullName>
        <ecNumber evidence="13">3.1.-.-</ecNumber>
    </recommendedName>
</protein>
<keyword evidence="9" id="KW-0539">Nucleus</keyword>
<accession>A0A9W7AF62</accession>
<evidence type="ECO:0000256" key="4">
    <source>
        <dbReference type="ARBA" id="ARBA00022723"/>
    </source>
</evidence>
<comment type="caution">
    <text evidence="16">The sequence shown here is derived from an EMBL/GenBank/DDBJ whole genome shotgun (WGS) entry which is preliminary data.</text>
</comment>
<feature type="site" description="Important for catalytic activity" evidence="12">
    <location>
        <position position="459"/>
    </location>
</feature>
<comment type="cofactor">
    <cofactor evidence="1">
        <name>Mn(2+)</name>
        <dbReference type="ChEBI" id="CHEBI:29035"/>
    </cofactor>
</comment>
<dbReference type="CDD" id="cd09087">
    <property type="entry name" value="Ape1-like_AP-endo"/>
    <property type="match status" value="1"/>
</dbReference>
<evidence type="ECO:0000256" key="7">
    <source>
        <dbReference type="ARBA" id="ARBA00022833"/>
    </source>
</evidence>
<dbReference type="Proteomes" id="UP001162640">
    <property type="component" value="Unassembled WGS sequence"/>
</dbReference>
<dbReference type="InterPro" id="IPR036691">
    <property type="entry name" value="Endo/exonu/phosph_ase_sf"/>
</dbReference>
<evidence type="ECO:0000256" key="11">
    <source>
        <dbReference type="PIRSR" id="PIRSR604808-2"/>
    </source>
</evidence>
<dbReference type="GO" id="GO:0005634">
    <property type="term" value="C:nucleus"/>
    <property type="evidence" value="ECO:0007669"/>
    <property type="project" value="UniProtKB-SubCell"/>
</dbReference>
<keyword evidence="7" id="KW-0862">Zinc</keyword>
<evidence type="ECO:0000256" key="5">
    <source>
        <dbReference type="ARBA" id="ARBA00022771"/>
    </source>
</evidence>
<dbReference type="GO" id="GO:0006284">
    <property type="term" value="P:base-excision repair"/>
    <property type="evidence" value="ECO:0007669"/>
    <property type="project" value="TreeGrafter"/>
</dbReference>
<evidence type="ECO:0000313" key="17">
    <source>
        <dbReference type="Proteomes" id="UP001162640"/>
    </source>
</evidence>
<feature type="binding site" evidence="11">
    <location>
        <position position="491"/>
    </location>
    <ligand>
        <name>Mg(2+)</name>
        <dbReference type="ChEBI" id="CHEBI:18420"/>
        <label>1</label>
    </ligand>
</feature>
<name>A0A9W7AF62_9STRA</name>
<feature type="domain" description="PARP-type" evidence="15">
    <location>
        <begin position="9"/>
        <end position="55"/>
    </location>
</feature>
<dbReference type="GO" id="GO:0003906">
    <property type="term" value="F:DNA-(apurinic or apyrimidinic site) endonuclease activity"/>
    <property type="evidence" value="ECO:0007669"/>
    <property type="project" value="TreeGrafter"/>
</dbReference>
<comment type="cofactor">
    <cofactor evidence="11 13">
        <name>Mg(2+)</name>
        <dbReference type="ChEBI" id="CHEBI:18420"/>
    </cofactor>
    <cofactor evidence="11 13">
        <name>Mn(2+)</name>
        <dbReference type="ChEBI" id="CHEBI:29035"/>
    </cofactor>
    <text evidence="11 13">Probably binds two magnesium or manganese ions per subunit.</text>
</comment>
<evidence type="ECO:0000256" key="3">
    <source>
        <dbReference type="ARBA" id="ARBA00007092"/>
    </source>
</evidence>
<sequence length="500" mass="55592">MSDADPPPILYEKAKSGRASCKKCGEGIPKDAPRVGLANPQHKTSYLWYHPTCSFLALKPPKTKNGLACKICKQKIQAPLINLGNEKTNISVCKSCYSSNFNDQVKSEEEKLLFYVLKPDVELEEPYMKAIRGELEPTKRPRDDAAEEKKEEMQDDHVTEAPVVEARVAKEVVKEEETQDPLPATSSFFAPKKKKAKANPIVVRTTRSEIPSPITLPAPTPASPQFKVVSWNVAGLRGLLNKSPDALTNLAKSTNADLICLQEHKLQDVHVAEVFKDLLSDLGYTAHWAVSTAKKGYSGVACFCLNSSPFGVPTVSNFPNEIGISEGRSITLQYSDVTITNVYTPNSGQSLERLDFRTETWDVEWLNFQNDLRTKTNKPVMWLGDLNVAHKAFDVWNEGAKHHPKQSGLTAEERAGFDTQLASGYFDAFRELHPTAEGHYSFWSARSKAREPNKGLRLDYFVCSEDMKKGGGEGVKVLDSYMDYEYEGSDHGPLICVLGK</sequence>
<evidence type="ECO:0000256" key="12">
    <source>
        <dbReference type="PIRSR" id="PIRSR604808-3"/>
    </source>
</evidence>
<dbReference type="PANTHER" id="PTHR22748">
    <property type="entry name" value="AP ENDONUCLEASE"/>
    <property type="match status" value="1"/>
</dbReference>
<dbReference type="InterPro" id="IPR020848">
    <property type="entry name" value="AP_endonuclease_F1_CS"/>
</dbReference>
<feature type="binding site" evidence="11">
    <location>
        <position position="387"/>
    </location>
    <ligand>
        <name>Mg(2+)</name>
        <dbReference type="ChEBI" id="CHEBI:18420"/>
        <label>1</label>
    </ligand>
</feature>
<dbReference type="InterPro" id="IPR001510">
    <property type="entry name" value="Znf_PARP"/>
</dbReference>
<keyword evidence="11" id="KW-0464">Manganese</keyword>
<dbReference type="InterPro" id="IPR005135">
    <property type="entry name" value="Endo/exonuclease/phosphatase"/>
</dbReference>
<proteinExistence type="inferred from homology"/>
<evidence type="ECO:0000259" key="15">
    <source>
        <dbReference type="PROSITE" id="PS50064"/>
    </source>
</evidence>
<dbReference type="GO" id="GO:0003677">
    <property type="term" value="F:DNA binding"/>
    <property type="evidence" value="ECO:0007669"/>
    <property type="project" value="InterPro"/>
</dbReference>
<dbReference type="EMBL" id="BLQM01000138">
    <property type="protein sequence ID" value="GMH68272.1"/>
    <property type="molecule type" value="Genomic_DNA"/>
</dbReference>
<feature type="active site" description="Proton donor/acceptor" evidence="10">
    <location>
        <position position="385"/>
    </location>
</feature>
<dbReference type="PROSITE" id="PS00728">
    <property type="entry name" value="AP_NUCLEASE_F1_3"/>
    <property type="match status" value="1"/>
</dbReference>
<evidence type="ECO:0000256" key="2">
    <source>
        <dbReference type="ARBA" id="ARBA00004123"/>
    </source>
</evidence>
<keyword evidence="8 11" id="KW-0460">Magnesium</keyword>
<organism evidence="16 17">
    <name type="scientific">Triparma laevis f. inornata</name>
    <dbReference type="NCBI Taxonomy" id="1714386"/>
    <lineage>
        <taxon>Eukaryota</taxon>
        <taxon>Sar</taxon>
        <taxon>Stramenopiles</taxon>
        <taxon>Ochrophyta</taxon>
        <taxon>Bolidophyceae</taxon>
        <taxon>Parmales</taxon>
        <taxon>Triparmaceae</taxon>
        <taxon>Triparma</taxon>
    </lineage>
</organism>
<keyword evidence="6" id="KW-0378">Hydrolase</keyword>
<evidence type="ECO:0000256" key="13">
    <source>
        <dbReference type="RuleBase" id="RU362131"/>
    </source>
</evidence>
<evidence type="ECO:0000256" key="8">
    <source>
        <dbReference type="ARBA" id="ARBA00022842"/>
    </source>
</evidence>
<evidence type="ECO:0000256" key="10">
    <source>
        <dbReference type="PIRSR" id="PIRSR604808-1"/>
    </source>
</evidence>
<evidence type="ECO:0000256" key="6">
    <source>
        <dbReference type="ARBA" id="ARBA00022801"/>
    </source>
</evidence>
<dbReference type="PANTHER" id="PTHR22748:SF6">
    <property type="entry name" value="DNA-(APURINIC OR APYRIMIDINIC SITE) ENDONUCLEASE"/>
    <property type="match status" value="1"/>
</dbReference>
<dbReference type="Gene3D" id="3.60.10.10">
    <property type="entry name" value="Endonuclease/exonuclease/phosphatase"/>
    <property type="match status" value="1"/>
</dbReference>
<feature type="active site" description="Proton acceptor" evidence="10">
    <location>
        <position position="491"/>
    </location>
</feature>
<dbReference type="SUPFAM" id="SSF56219">
    <property type="entry name" value="DNase I-like"/>
    <property type="match status" value="1"/>
</dbReference>
<dbReference type="Pfam" id="PF03372">
    <property type="entry name" value="Exo_endo_phos"/>
    <property type="match status" value="1"/>
</dbReference>
<feature type="active site" evidence="10">
    <location>
        <position position="343"/>
    </location>
</feature>
<dbReference type="InterPro" id="IPR036957">
    <property type="entry name" value="Znf_PARP_sf"/>
</dbReference>
<feature type="binding site" evidence="11">
    <location>
        <position position="263"/>
    </location>
    <ligand>
        <name>Mg(2+)</name>
        <dbReference type="ChEBI" id="CHEBI:18420"/>
        <label>1</label>
    </ligand>
</feature>
<dbReference type="AlphaFoldDB" id="A0A9W7AF62"/>
<feature type="site" description="Transition state stabilizer" evidence="12">
    <location>
        <position position="387"/>
    </location>
</feature>
<dbReference type="SMART" id="SM01336">
    <property type="entry name" value="zf-PARP"/>
    <property type="match status" value="1"/>
</dbReference>
<dbReference type="InterPro" id="IPR020847">
    <property type="entry name" value="AP_endonuclease_F1_BS"/>
</dbReference>
<evidence type="ECO:0000313" key="16">
    <source>
        <dbReference type="EMBL" id="GMH68272.1"/>
    </source>
</evidence>
<gene>
    <name evidence="16" type="ORF">TL16_g04889</name>
</gene>
<comment type="similarity">
    <text evidence="3 13">Belongs to the DNA repair enzymes AP/ExoA family.</text>
</comment>
<dbReference type="EC" id="3.1.-.-" evidence="13"/>
<dbReference type="GO" id="GO:0008270">
    <property type="term" value="F:zinc ion binding"/>
    <property type="evidence" value="ECO:0007669"/>
    <property type="project" value="UniProtKB-KW"/>
</dbReference>
<dbReference type="PROSITE" id="PS51435">
    <property type="entry name" value="AP_NUCLEASE_F1_4"/>
    <property type="match status" value="1"/>
</dbReference>